<dbReference type="PROSITE" id="PS50297">
    <property type="entry name" value="ANK_REP_REGION"/>
    <property type="match status" value="1"/>
</dbReference>
<dbReference type="PANTHER" id="PTHR24121">
    <property type="entry name" value="NO MECHANORECEPTOR POTENTIAL C, ISOFORM D-RELATED"/>
    <property type="match status" value="1"/>
</dbReference>
<dbReference type="PROSITE" id="PS50088">
    <property type="entry name" value="ANK_REPEAT"/>
    <property type="match status" value="1"/>
</dbReference>
<dbReference type="Gene3D" id="1.25.40.20">
    <property type="entry name" value="Ankyrin repeat-containing domain"/>
    <property type="match status" value="1"/>
</dbReference>
<dbReference type="PANTHER" id="PTHR24121:SF21">
    <property type="entry name" value="ANKYRIN REPEAT FAMILY PROTEIN"/>
    <property type="match status" value="1"/>
</dbReference>
<gene>
    <name evidence="2" type="ORF">CK203_044145</name>
</gene>
<protein>
    <submittedName>
        <fullName evidence="2">Uncharacterized protein</fullName>
    </submittedName>
</protein>
<comment type="caution">
    <text evidence="2">The sequence shown here is derived from an EMBL/GenBank/DDBJ whole genome shotgun (WGS) entry which is preliminary data.</text>
</comment>
<feature type="repeat" description="ANK" evidence="1">
    <location>
        <begin position="164"/>
        <end position="196"/>
    </location>
</feature>
<dbReference type="InterPro" id="IPR036770">
    <property type="entry name" value="Ankyrin_rpt-contain_sf"/>
</dbReference>
<accession>A0A438I2T8</accession>
<dbReference type="Proteomes" id="UP000288805">
    <property type="component" value="Unassembled WGS sequence"/>
</dbReference>
<dbReference type="Pfam" id="PF12796">
    <property type="entry name" value="Ank_2"/>
    <property type="match status" value="1"/>
</dbReference>
<evidence type="ECO:0000313" key="2">
    <source>
        <dbReference type="EMBL" id="RVW91002.1"/>
    </source>
</evidence>
<evidence type="ECO:0000256" key="1">
    <source>
        <dbReference type="PROSITE-ProRule" id="PRU00023"/>
    </source>
</evidence>
<dbReference type="EMBL" id="QGNW01000150">
    <property type="protein sequence ID" value="RVW91002.1"/>
    <property type="molecule type" value="Genomic_DNA"/>
</dbReference>
<organism evidence="2 3">
    <name type="scientific">Vitis vinifera</name>
    <name type="common">Grape</name>
    <dbReference type="NCBI Taxonomy" id="29760"/>
    <lineage>
        <taxon>Eukaryota</taxon>
        <taxon>Viridiplantae</taxon>
        <taxon>Streptophyta</taxon>
        <taxon>Embryophyta</taxon>
        <taxon>Tracheophyta</taxon>
        <taxon>Spermatophyta</taxon>
        <taxon>Magnoliopsida</taxon>
        <taxon>eudicotyledons</taxon>
        <taxon>Gunneridae</taxon>
        <taxon>Pentapetalae</taxon>
        <taxon>rosids</taxon>
        <taxon>Vitales</taxon>
        <taxon>Vitaceae</taxon>
        <taxon>Viteae</taxon>
        <taxon>Vitis</taxon>
    </lineage>
</organism>
<sequence>MEGGGFAPNMMASEGLPNMVGNVFPPITPTLLPSDVLPNLTPTLLPRDVLPTITPVIVPTRIVPELLTEGNYANWRTCIQCREMLSQIRDKMLASEAWDFLMQISYPIIDFVTEEQADAPAPAGNADFSQYEKFEQALDRGSWSDIESFLNSNPDAVRARISPTGLTPLHVAALAGHVKVVEKLVDKLNPEDLEEKEDLLGCTPLALAASDGITEIAQSMIRKNRTLANISDGDKILPVVLACNRGKREMTCFLYFHTGQEELAPANGKNGATLLSCCIASKFLDIALDILEKHPRLAVTSDKDGVIPLYALGQTPSLFKSGSQLWFWQRWTYLCVTVNVDRASDWVRVNVVDDNAHSRDVRNNIEIGMSQV</sequence>
<reference evidence="2 3" key="1">
    <citation type="journal article" date="2018" name="PLoS Genet.">
        <title>Population sequencing reveals clonal diversity and ancestral inbreeding in the grapevine cultivar Chardonnay.</title>
        <authorList>
            <person name="Roach M.J."/>
            <person name="Johnson D.L."/>
            <person name="Bohlmann J."/>
            <person name="van Vuuren H.J."/>
            <person name="Jones S.J."/>
            <person name="Pretorius I.S."/>
            <person name="Schmidt S.A."/>
            <person name="Borneman A.R."/>
        </authorList>
    </citation>
    <scope>NUCLEOTIDE SEQUENCE [LARGE SCALE GENOMIC DNA]</scope>
    <source>
        <strain evidence="3">cv. Chardonnay</strain>
        <tissue evidence="2">Leaf</tissue>
    </source>
</reference>
<dbReference type="SMART" id="SM00248">
    <property type="entry name" value="ANK"/>
    <property type="match status" value="3"/>
</dbReference>
<dbReference type="InterPro" id="IPR002110">
    <property type="entry name" value="Ankyrin_rpt"/>
</dbReference>
<keyword evidence="1" id="KW-0040">ANK repeat</keyword>
<dbReference type="AlphaFoldDB" id="A0A438I2T8"/>
<evidence type="ECO:0000313" key="3">
    <source>
        <dbReference type="Proteomes" id="UP000288805"/>
    </source>
</evidence>
<dbReference type="SUPFAM" id="SSF48403">
    <property type="entry name" value="Ankyrin repeat"/>
    <property type="match status" value="1"/>
</dbReference>
<proteinExistence type="predicted"/>
<name>A0A438I2T8_VITVI</name>